<evidence type="ECO:0000256" key="4">
    <source>
        <dbReference type="ARBA" id="ARBA00023134"/>
    </source>
</evidence>
<keyword evidence="3" id="KW-0648">Protein biosynthesis</keyword>
<dbReference type="InterPro" id="IPR004160">
    <property type="entry name" value="Transl_elong_EFTu/EF1A_C"/>
</dbReference>
<dbReference type="EMBL" id="SGJD01001788">
    <property type="protein sequence ID" value="KAB0398278.1"/>
    <property type="molecule type" value="Genomic_DNA"/>
</dbReference>
<keyword evidence="4" id="KW-0342">GTP-binding</keyword>
<dbReference type="GO" id="GO:0003746">
    <property type="term" value="F:translation elongation factor activity"/>
    <property type="evidence" value="ECO:0007669"/>
    <property type="project" value="UniProtKB-KW"/>
</dbReference>
<dbReference type="OrthoDB" id="342024at2759"/>
<comment type="caution">
    <text evidence="6">The sequence shown here is derived from an EMBL/GenBank/DDBJ whole genome shotgun (WGS) entry which is preliminary data.</text>
</comment>
<dbReference type="InterPro" id="IPR027417">
    <property type="entry name" value="P-loop_NTPase"/>
</dbReference>
<evidence type="ECO:0000256" key="1">
    <source>
        <dbReference type="ARBA" id="ARBA00022741"/>
    </source>
</evidence>
<dbReference type="AlphaFoldDB" id="A0A643CE86"/>
<protein>
    <recommendedName>
        <fullName evidence="5">Translation elongation factor EFTu/EF1A C-terminal domain-containing protein</fullName>
    </recommendedName>
</protein>
<dbReference type="InterPro" id="IPR050100">
    <property type="entry name" value="TRAFAC_GTPase_members"/>
</dbReference>
<evidence type="ECO:0000256" key="2">
    <source>
        <dbReference type="ARBA" id="ARBA00022768"/>
    </source>
</evidence>
<evidence type="ECO:0000313" key="7">
    <source>
        <dbReference type="Proteomes" id="UP000437017"/>
    </source>
</evidence>
<gene>
    <name evidence="6" type="ORF">E2I00_003353</name>
</gene>
<proteinExistence type="predicted"/>
<sequence>MSRKPLLNLSQDGKGIDSYQHGHHWTHRFGQKYGGIDKRTIKKFEKESAEMRKGSFKAVWVLDKLHRDFIKNMISGKSPADWAVLIVVPGVGEFEAGIFKNGQTVSVPFWLPHLAFVPISGWNGDDTLEPRANMPWFQGWKVTCEHGNASGTMLLEAWDRILPPTRPTDKLLPLPLQDIHKIGSIGTVPGGRAETALSEALPGDGVSFSVKNVSVKDVHPGQCGWWDSKNDPPVEAAGFMARVMILNQPGQIRAGHTPALNCHTAHIACKFAELREKIACCSGPKFLPSGDAAELMWFLTSPPVLIASLPIRLWALLLFRQSVATGVIRAVDEKVAELVQSPSLPGRLRRLNEYYP</sequence>
<dbReference type="InterPro" id="IPR009001">
    <property type="entry name" value="Transl_elong_EF1A/Init_IF2_C"/>
</dbReference>
<dbReference type="SUPFAM" id="SSF50465">
    <property type="entry name" value="EF-Tu/eEF-1alpha/eIF2-gamma C-terminal domain"/>
    <property type="match status" value="1"/>
</dbReference>
<dbReference type="GO" id="GO:0005525">
    <property type="term" value="F:GTP binding"/>
    <property type="evidence" value="ECO:0007669"/>
    <property type="project" value="UniProtKB-KW"/>
</dbReference>
<keyword evidence="7" id="KW-1185">Reference proteome</keyword>
<organism evidence="6 7">
    <name type="scientific">Balaenoptera physalus</name>
    <name type="common">Fin whale</name>
    <name type="synonym">Balaena physalus</name>
    <dbReference type="NCBI Taxonomy" id="9770"/>
    <lineage>
        <taxon>Eukaryota</taxon>
        <taxon>Metazoa</taxon>
        <taxon>Chordata</taxon>
        <taxon>Craniata</taxon>
        <taxon>Vertebrata</taxon>
        <taxon>Euteleostomi</taxon>
        <taxon>Mammalia</taxon>
        <taxon>Eutheria</taxon>
        <taxon>Laurasiatheria</taxon>
        <taxon>Artiodactyla</taxon>
        <taxon>Whippomorpha</taxon>
        <taxon>Cetacea</taxon>
        <taxon>Mysticeti</taxon>
        <taxon>Balaenopteridae</taxon>
        <taxon>Balaenoptera</taxon>
    </lineage>
</organism>
<keyword evidence="2" id="KW-0251">Elongation factor</keyword>
<dbReference type="SUPFAM" id="SSF52540">
    <property type="entry name" value="P-loop containing nucleoside triphosphate hydrolases"/>
    <property type="match status" value="1"/>
</dbReference>
<evidence type="ECO:0000256" key="3">
    <source>
        <dbReference type="ARBA" id="ARBA00022917"/>
    </source>
</evidence>
<evidence type="ECO:0000313" key="6">
    <source>
        <dbReference type="EMBL" id="KAB0398278.1"/>
    </source>
</evidence>
<dbReference type="PANTHER" id="PTHR23115">
    <property type="entry name" value="TRANSLATION FACTOR"/>
    <property type="match status" value="1"/>
</dbReference>
<dbReference type="Gene3D" id="2.40.30.10">
    <property type="entry name" value="Translation factors"/>
    <property type="match status" value="2"/>
</dbReference>
<keyword evidence="1" id="KW-0547">Nucleotide-binding</keyword>
<reference evidence="6 7" key="1">
    <citation type="journal article" date="2019" name="PLoS ONE">
        <title>Genomic analyses reveal an absence of contemporary introgressive admixture between fin whales and blue whales, despite known hybrids.</title>
        <authorList>
            <person name="Westbury M.V."/>
            <person name="Petersen B."/>
            <person name="Lorenzen E.D."/>
        </authorList>
    </citation>
    <scope>NUCLEOTIDE SEQUENCE [LARGE SCALE GENOMIC DNA]</scope>
    <source>
        <strain evidence="6">FinWhale-01</strain>
    </source>
</reference>
<evidence type="ECO:0000259" key="5">
    <source>
        <dbReference type="Pfam" id="PF03143"/>
    </source>
</evidence>
<dbReference type="Pfam" id="PF03143">
    <property type="entry name" value="GTP_EFTU_D3"/>
    <property type="match status" value="1"/>
</dbReference>
<dbReference type="Gene3D" id="3.40.50.300">
    <property type="entry name" value="P-loop containing nucleotide triphosphate hydrolases"/>
    <property type="match status" value="2"/>
</dbReference>
<feature type="domain" description="Translation elongation factor EFTu/EF1A C-terminal" evidence="5">
    <location>
        <begin position="234"/>
        <end position="331"/>
    </location>
</feature>
<dbReference type="Proteomes" id="UP000437017">
    <property type="component" value="Unassembled WGS sequence"/>
</dbReference>
<name>A0A643CE86_BALPH</name>
<accession>A0A643CE86</accession>